<comment type="caution">
    <text evidence="2">The sequence shown here is derived from an EMBL/GenBank/DDBJ whole genome shotgun (WGS) entry which is preliminary data.</text>
</comment>
<dbReference type="InterPro" id="IPR036188">
    <property type="entry name" value="FAD/NAD-bd_sf"/>
</dbReference>
<feature type="domain" description="Amine oxidase" evidence="1">
    <location>
        <begin position="94"/>
        <end position="318"/>
    </location>
</feature>
<reference evidence="2 3" key="1">
    <citation type="submission" date="2007-10" db="EMBL/GenBank/DDBJ databases">
        <authorList>
            <person name="Wagner-Dobler I."/>
            <person name="Ferriera S."/>
            <person name="Johnson J."/>
            <person name="Kravitz S."/>
            <person name="Beeson K."/>
            <person name="Sutton G."/>
            <person name="Rogers Y.-H."/>
            <person name="Friedman R."/>
            <person name="Frazier M."/>
            <person name="Venter J.C."/>
        </authorList>
    </citation>
    <scope>NUCLEOTIDE SEQUENCE [LARGE SCALE GENOMIC DNA]</scope>
    <source>
        <strain evidence="2 3">DFL-43</strain>
    </source>
</reference>
<dbReference type="PANTHER" id="PTHR16128">
    <property type="entry name" value="FAD/NAD(P)-BINDING OXIDOREDUCTASE FAMILY PROTEIN"/>
    <property type="match status" value="1"/>
</dbReference>
<dbReference type="AlphaFoldDB" id="A9D1T4"/>
<evidence type="ECO:0000313" key="3">
    <source>
        <dbReference type="Proteomes" id="UP000004291"/>
    </source>
</evidence>
<dbReference type="EMBL" id="ABIA03000004">
    <property type="protein sequence ID" value="EDQ34493.1"/>
    <property type="molecule type" value="Genomic_DNA"/>
</dbReference>
<dbReference type="InterPro" id="IPR002937">
    <property type="entry name" value="Amino_oxidase"/>
</dbReference>
<dbReference type="Pfam" id="PF01593">
    <property type="entry name" value="Amino_oxidase"/>
    <property type="match status" value="1"/>
</dbReference>
<sequence>MLRTDTLIIGAGLAGLTAARHLRDSNIDVVVIEKSRSPGGRMSTRRSDYGNFDHGAQYFTSRTPEFTALVNQLVENGDIAPWQPKGKDSTWPWWVGQPGMSAMGKALAGGLDIRFQAQVSGINRIDDGYSVEIEAADNASNAISAARVVAAIPAPQAASLLVPLDPAFTAIEQVVMAPCWAAMVAFDTSPAAVPDILRGDPADPLALIARNSSKPGRNGETFVLHASPAWSRERLEDKKEVVADDLLAAMRHAVAPYTILPEPVHCIAHRWRHALTETALDAPFITNTDSTLLACGDWCIGGRIEAAHQSGLAASRHIVSM</sequence>
<proteinExistence type="predicted"/>
<dbReference type="GO" id="GO:0016491">
    <property type="term" value="F:oxidoreductase activity"/>
    <property type="evidence" value="ECO:0007669"/>
    <property type="project" value="InterPro"/>
</dbReference>
<evidence type="ECO:0000313" key="2">
    <source>
        <dbReference type="EMBL" id="EDQ34493.1"/>
    </source>
</evidence>
<dbReference type="OrthoDB" id="5792777at2"/>
<dbReference type="Pfam" id="PF13450">
    <property type="entry name" value="NAD_binding_8"/>
    <property type="match status" value="1"/>
</dbReference>
<dbReference type="PANTHER" id="PTHR16128:SF5">
    <property type="entry name" value="FAD_NAD(P)-BINDING OXIDOREDUCTASE FAMILY PROTEIN"/>
    <property type="match status" value="1"/>
</dbReference>
<dbReference type="STRING" id="411684.HPDFL43_15887"/>
<dbReference type="Gene3D" id="3.90.660.10">
    <property type="match status" value="1"/>
</dbReference>
<dbReference type="eggNOG" id="COG3380">
    <property type="taxonomic scope" value="Bacteria"/>
</dbReference>
<gene>
    <name evidence="2" type="ORF">HPDFL43_15887</name>
</gene>
<dbReference type="HOGENOM" id="CLU_036034_0_0_5"/>
<accession>A9D1T4</accession>
<organism evidence="2 3">
    <name type="scientific">Hoeflea phototrophica (strain DSM 17068 / NCIMB 14078 / DFL-43)</name>
    <dbReference type="NCBI Taxonomy" id="411684"/>
    <lineage>
        <taxon>Bacteria</taxon>
        <taxon>Pseudomonadati</taxon>
        <taxon>Pseudomonadota</taxon>
        <taxon>Alphaproteobacteria</taxon>
        <taxon>Hyphomicrobiales</taxon>
        <taxon>Rhizobiaceae</taxon>
        <taxon>Hoeflea</taxon>
    </lineage>
</organism>
<reference evidence="2 3" key="2">
    <citation type="submission" date="2012-06" db="EMBL/GenBank/DDBJ databases">
        <authorList>
            <person name="Fiebig A."/>
        </authorList>
    </citation>
    <scope>NUCLEOTIDE SEQUENCE [LARGE SCALE GENOMIC DNA]</scope>
    <source>
        <strain evidence="2 3">DFL-43</strain>
    </source>
</reference>
<dbReference type="RefSeq" id="WP_007198933.1">
    <property type="nucleotide sequence ID" value="NZ_CM002917.1"/>
</dbReference>
<dbReference type="Proteomes" id="UP000004291">
    <property type="component" value="Chromosome"/>
</dbReference>
<name>A9D1T4_HOEPD</name>
<protein>
    <submittedName>
        <fullName evidence="2">Putative NAD/FAD-dependent oxidoreductase</fullName>
    </submittedName>
</protein>
<keyword evidence="3" id="KW-1185">Reference proteome</keyword>
<dbReference type="Gene3D" id="3.50.50.60">
    <property type="entry name" value="FAD/NAD(P)-binding domain"/>
    <property type="match status" value="1"/>
</dbReference>
<dbReference type="SUPFAM" id="SSF51905">
    <property type="entry name" value="FAD/NAD(P)-binding domain"/>
    <property type="match status" value="1"/>
</dbReference>
<evidence type="ECO:0000259" key="1">
    <source>
        <dbReference type="Pfam" id="PF01593"/>
    </source>
</evidence>